<feature type="transmembrane region" description="Helical" evidence="11">
    <location>
        <begin position="272"/>
        <end position="294"/>
    </location>
</feature>
<proteinExistence type="predicted"/>
<dbReference type="KEGG" id="run:DR864_02840"/>
<dbReference type="InterPro" id="IPR051012">
    <property type="entry name" value="CellSynth/LPSAsmb/PSIAsmb"/>
</dbReference>
<dbReference type="GO" id="GO:0016020">
    <property type="term" value="C:membrane"/>
    <property type="evidence" value="ECO:0007669"/>
    <property type="project" value="InterPro"/>
</dbReference>
<dbReference type="PANTHER" id="PTHR45586:SF1">
    <property type="entry name" value="LIPOPOLYSACCHARIDE ASSEMBLY PROTEIN B"/>
    <property type="match status" value="1"/>
</dbReference>
<dbReference type="SUPFAM" id="SSF48452">
    <property type="entry name" value="TPR-like"/>
    <property type="match status" value="1"/>
</dbReference>
<evidence type="ECO:0000256" key="10">
    <source>
        <dbReference type="SAM" id="MobiDB-lite"/>
    </source>
</evidence>
<dbReference type="PROSITE" id="PS50005">
    <property type="entry name" value="TPR"/>
    <property type="match status" value="2"/>
</dbReference>
<evidence type="ECO:0000256" key="5">
    <source>
        <dbReference type="ARBA" id="ARBA00022737"/>
    </source>
</evidence>
<dbReference type="GO" id="GO:0012505">
    <property type="term" value="C:endomembrane system"/>
    <property type="evidence" value="ECO:0007669"/>
    <property type="project" value="UniProtKB-SubCell"/>
</dbReference>
<feature type="transmembrane region" description="Helical" evidence="11">
    <location>
        <begin position="167"/>
        <end position="183"/>
    </location>
</feature>
<keyword evidence="5" id="KW-0677">Repeat</keyword>
<dbReference type="SMART" id="SM00028">
    <property type="entry name" value="TPR"/>
    <property type="match status" value="3"/>
</dbReference>
<keyword evidence="4 11" id="KW-0812">Transmembrane</keyword>
<keyword evidence="2" id="KW-0328">Glycosyltransferase</keyword>
<dbReference type="AlphaFoldDB" id="A0A344TDM0"/>
<dbReference type="Gene3D" id="1.25.40.10">
    <property type="entry name" value="Tetratricopeptide repeat domain"/>
    <property type="match status" value="1"/>
</dbReference>
<keyword evidence="8 11" id="KW-0472">Membrane</keyword>
<evidence type="ECO:0000259" key="12">
    <source>
        <dbReference type="Pfam" id="PF02366"/>
    </source>
</evidence>
<keyword evidence="7 11" id="KW-1133">Transmembrane helix</keyword>
<feature type="transmembrane region" description="Helical" evidence="11">
    <location>
        <begin position="338"/>
        <end position="361"/>
    </location>
</feature>
<reference evidence="13 14" key="1">
    <citation type="submission" date="2018-07" db="EMBL/GenBank/DDBJ databases">
        <title>Genome sequencing of Runella.</title>
        <authorList>
            <person name="Baek M.-G."/>
            <person name="Yi H."/>
        </authorList>
    </citation>
    <scope>NUCLEOTIDE SEQUENCE [LARGE SCALE GENOMIC DNA]</scope>
    <source>
        <strain evidence="13 14">HYN0085</strain>
    </source>
</reference>
<evidence type="ECO:0000256" key="6">
    <source>
        <dbReference type="ARBA" id="ARBA00022803"/>
    </source>
</evidence>
<feature type="transmembrane region" description="Helical" evidence="11">
    <location>
        <begin position="141"/>
        <end position="161"/>
    </location>
</feature>
<name>A0A344TDM0_9BACT</name>
<feature type="domain" description="ArnT-like N-terminal" evidence="12">
    <location>
        <begin position="122"/>
        <end position="257"/>
    </location>
</feature>
<gene>
    <name evidence="13" type="ORF">DR864_02840</name>
</gene>
<sequence>MSKAKKGTTPPPKPPHKQNIAGEIPPSPSVFKPSLDLPPVPQTPPVNDGLFRKIFWGMALALLIGMPLLSTQYGITADEWGNKAYGELCLDYFTSLGEKKEALSYAPRGGEVMYCYGPTLDLISAAIYRTTGADPYTIRHIMLSLMGVLIIVFSGLTGRLVGGNWRVGLIALLFALFSPRIFGDSMNNPKDITFAAGYIVTICFLIKFLQELPRPSWRSTLLLIVGIGIGLGSRAPGLALVGYVPFFVLMEVFIRNGLRKTIFSDKLLIRDVALKTTVATVGGYALGIAFWPFALANPLKNPLVALQTLTNFPISIKTLFDGTKIYSTSLPWYYVPKYMLVSTPLYFLLGLLIFVLIFPFVRKHFNRRYLLMVLFVALFPLIYGISKNSAFYNGWRHTTFIYPPLVVLSAVGVEYLLRRFSGIGQKVFLGIVAVLVALPLWFMVKNHPYQYTYYNELTGGVKGAFGKYETDYFGASTREIADWMKKNIPNIEKDSVIIASDYFVPLKDYFTDYPKLKMAYRRYYQRSEHDWDYAVFLTGHLTPSHFRNPNVFPPAGTIHKIEVNGAPIGVIVKRISKDDFIGINFIKQGKIEESIPYLERAKQLDPNNEVVKLYLANAYINVGRFNEALQECQKALEIFPDYLGAMTTMAIAYINVNQIENAIFMLGEVLSQDPTNRDAAQYLALAYERKGDMASANQIRAQLQQRK</sequence>
<evidence type="ECO:0000256" key="8">
    <source>
        <dbReference type="ARBA" id="ARBA00023136"/>
    </source>
</evidence>
<dbReference type="PANTHER" id="PTHR45586">
    <property type="entry name" value="TPR REPEAT-CONTAINING PROTEIN PA4667"/>
    <property type="match status" value="1"/>
</dbReference>
<dbReference type="InterPro" id="IPR019734">
    <property type="entry name" value="TPR_rpt"/>
</dbReference>
<dbReference type="GO" id="GO:0000030">
    <property type="term" value="F:mannosyltransferase activity"/>
    <property type="evidence" value="ECO:0007669"/>
    <property type="project" value="InterPro"/>
</dbReference>
<feature type="transmembrane region" description="Helical" evidence="11">
    <location>
        <begin position="54"/>
        <end position="75"/>
    </location>
</feature>
<feature type="transmembrane region" description="Helical" evidence="11">
    <location>
        <begin position="221"/>
        <end position="252"/>
    </location>
</feature>
<keyword evidence="6 9" id="KW-0802">TPR repeat</keyword>
<keyword evidence="3" id="KW-0808">Transferase</keyword>
<feature type="transmembrane region" description="Helical" evidence="11">
    <location>
        <begin position="192"/>
        <end position="209"/>
    </location>
</feature>
<evidence type="ECO:0000313" key="14">
    <source>
        <dbReference type="Proteomes" id="UP000251993"/>
    </source>
</evidence>
<feature type="repeat" description="TPR" evidence="9">
    <location>
        <begin position="575"/>
        <end position="608"/>
    </location>
</feature>
<evidence type="ECO:0000256" key="2">
    <source>
        <dbReference type="ARBA" id="ARBA00022676"/>
    </source>
</evidence>
<feature type="transmembrane region" description="Helical" evidence="11">
    <location>
        <begin position="400"/>
        <end position="417"/>
    </location>
</feature>
<dbReference type="Pfam" id="PF14559">
    <property type="entry name" value="TPR_19"/>
    <property type="match status" value="1"/>
</dbReference>
<evidence type="ECO:0000256" key="11">
    <source>
        <dbReference type="SAM" id="Phobius"/>
    </source>
</evidence>
<feature type="region of interest" description="Disordered" evidence="10">
    <location>
        <begin position="1"/>
        <end position="26"/>
    </location>
</feature>
<organism evidence="13 14">
    <name type="scientific">Runella rosea</name>
    <dbReference type="NCBI Taxonomy" id="2259595"/>
    <lineage>
        <taxon>Bacteria</taxon>
        <taxon>Pseudomonadati</taxon>
        <taxon>Bacteroidota</taxon>
        <taxon>Cytophagia</taxon>
        <taxon>Cytophagales</taxon>
        <taxon>Spirosomataceae</taxon>
        <taxon>Runella</taxon>
    </lineage>
</organism>
<evidence type="ECO:0000256" key="9">
    <source>
        <dbReference type="PROSITE-ProRule" id="PRU00339"/>
    </source>
</evidence>
<dbReference type="Pfam" id="PF02366">
    <property type="entry name" value="PMT"/>
    <property type="match status" value="1"/>
</dbReference>
<feature type="repeat" description="TPR" evidence="9">
    <location>
        <begin position="609"/>
        <end position="642"/>
    </location>
</feature>
<keyword evidence="14" id="KW-1185">Reference proteome</keyword>
<dbReference type="EMBL" id="CP030850">
    <property type="protein sequence ID" value="AXE16741.1"/>
    <property type="molecule type" value="Genomic_DNA"/>
</dbReference>
<feature type="transmembrane region" description="Helical" evidence="11">
    <location>
        <begin position="368"/>
        <end position="385"/>
    </location>
</feature>
<protein>
    <recommendedName>
        <fullName evidence="12">ArnT-like N-terminal domain-containing protein</fullName>
    </recommendedName>
</protein>
<dbReference type="Proteomes" id="UP000251993">
    <property type="component" value="Chromosome"/>
</dbReference>
<dbReference type="InterPro" id="IPR011990">
    <property type="entry name" value="TPR-like_helical_dom_sf"/>
</dbReference>
<dbReference type="OrthoDB" id="2034231at2"/>
<evidence type="ECO:0000256" key="3">
    <source>
        <dbReference type="ARBA" id="ARBA00022679"/>
    </source>
</evidence>
<evidence type="ECO:0000313" key="13">
    <source>
        <dbReference type="EMBL" id="AXE16741.1"/>
    </source>
</evidence>
<dbReference type="RefSeq" id="WP_114065528.1">
    <property type="nucleotide sequence ID" value="NZ_CP030850.1"/>
</dbReference>
<evidence type="ECO:0000256" key="1">
    <source>
        <dbReference type="ARBA" id="ARBA00004127"/>
    </source>
</evidence>
<evidence type="ECO:0000256" key="7">
    <source>
        <dbReference type="ARBA" id="ARBA00022989"/>
    </source>
</evidence>
<accession>A0A344TDM0</accession>
<dbReference type="GO" id="GO:0006493">
    <property type="term" value="P:protein O-linked glycosylation"/>
    <property type="evidence" value="ECO:0007669"/>
    <property type="project" value="InterPro"/>
</dbReference>
<evidence type="ECO:0000256" key="4">
    <source>
        <dbReference type="ARBA" id="ARBA00022692"/>
    </source>
</evidence>
<comment type="subcellular location">
    <subcellularLocation>
        <location evidence="1">Endomembrane system</location>
        <topology evidence="1">Multi-pass membrane protein</topology>
    </subcellularLocation>
</comment>
<dbReference type="InterPro" id="IPR003342">
    <property type="entry name" value="ArnT-like_N"/>
</dbReference>
<feature type="transmembrane region" description="Helical" evidence="11">
    <location>
        <begin position="427"/>
        <end position="444"/>
    </location>
</feature>